<dbReference type="Proteomes" id="UP000265691">
    <property type="component" value="Unassembled WGS sequence"/>
</dbReference>
<dbReference type="AlphaFoldDB" id="A0A3A1Y0K5"/>
<comment type="caution">
    <text evidence="1">The sequence shown here is derived from an EMBL/GenBank/DDBJ whole genome shotgun (WGS) entry which is preliminary data.</text>
</comment>
<dbReference type="OrthoDB" id="5676998at2"/>
<evidence type="ECO:0000313" key="2">
    <source>
        <dbReference type="Proteomes" id="UP000265691"/>
    </source>
</evidence>
<dbReference type="SUPFAM" id="SSF54427">
    <property type="entry name" value="NTF2-like"/>
    <property type="match status" value="1"/>
</dbReference>
<protein>
    <recommendedName>
        <fullName evidence="3">Lumazine-binding</fullName>
    </recommendedName>
</protein>
<sequence>MTKPTYVNDYQAIKAVLEQYIKGGKEAKSEFMKPAFNPNATMYSSDENGALAGGNIEVLFEVIDTAFQPSAQAQSVIAYIDISGTAASARVDTNDLSGFGFTDYFNLLKINGQWQIVSKIFHTHYAPQA</sequence>
<name>A0A3A1Y0K5_9GAMM</name>
<evidence type="ECO:0008006" key="3">
    <source>
        <dbReference type="Google" id="ProtNLM"/>
    </source>
</evidence>
<gene>
    <name evidence="1" type="ORF">CKF54_05930</name>
</gene>
<keyword evidence="2" id="KW-1185">Reference proteome</keyword>
<dbReference type="InterPro" id="IPR039437">
    <property type="entry name" value="FrzH/put_lumazine-bd"/>
</dbReference>
<dbReference type="RefSeq" id="WP_119525448.1">
    <property type="nucleotide sequence ID" value="NZ_NRHC01000075.1"/>
</dbReference>
<dbReference type="Pfam" id="PF12893">
    <property type="entry name" value="Lumazine_bd_2"/>
    <property type="match status" value="1"/>
</dbReference>
<dbReference type="EMBL" id="NRHC01000075">
    <property type="protein sequence ID" value="RIY31872.1"/>
    <property type="molecule type" value="Genomic_DNA"/>
</dbReference>
<evidence type="ECO:0000313" key="1">
    <source>
        <dbReference type="EMBL" id="RIY31872.1"/>
    </source>
</evidence>
<dbReference type="InterPro" id="IPR032710">
    <property type="entry name" value="NTF2-like_dom_sf"/>
</dbReference>
<proteinExistence type="predicted"/>
<accession>A0A3A1Y0K5</accession>
<reference evidence="1 2" key="1">
    <citation type="submission" date="2017-08" db="EMBL/GenBank/DDBJ databases">
        <title>Reclassification of Bisgaard taxon 37 and 44.</title>
        <authorList>
            <person name="Christensen H."/>
        </authorList>
    </citation>
    <scope>NUCLEOTIDE SEQUENCE [LARGE SCALE GENOMIC DNA]</scope>
    <source>
        <strain evidence="1 2">B96_3</strain>
    </source>
</reference>
<organism evidence="1 2">
    <name type="scientific">Psittacicella hinzii</name>
    <dbReference type="NCBI Taxonomy" id="2028575"/>
    <lineage>
        <taxon>Bacteria</taxon>
        <taxon>Pseudomonadati</taxon>
        <taxon>Pseudomonadota</taxon>
        <taxon>Gammaproteobacteria</taxon>
        <taxon>Pasteurellales</taxon>
        <taxon>Psittacicellaceae</taxon>
        <taxon>Psittacicella</taxon>
    </lineage>
</organism>
<dbReference type="Gene3D" id="3.10.450.50">
    <property type="match status" value="1"/>
</dbReference>